<organism evidence="1 2">
    <name type="scientific">Herbiconiux daphne</name>
    <dbReference type="NCBI Taxonomy" id="2970914"/>
    <lineage>
        <taxon>Bacteria</taxon>
        <taxon>Bacillati</taxon>
        <taxon>Actinomycetota</taxon>
        <taxon>Actinomycetes</taxon>
        <taxon>Micrococcales</taxon>
        <taxon>Microbacteriaceae</taxon>
        <taxon>Herbiconiux</taxon>
    </lineage>
</organism>
<proteinExistence type="predicted"/>
<protein>
    <submittedName>
        <fullName evidence="1">Uncharacterized protein</fullName>
    </submittedName>
</protein>
<dbReference type="EMBL" id="JANLCJ010000018">
    <property type="protein sequence ID" value="MCS5736370.1"/>
    <property type="molecule type" value="Genomic_DNA"/>
</dbReference>
<accession>A0ABT2H8V0</accession>
<evidence type="ECO:0000313" key="1">
    <source>
        <dbReference type="EMBL" id="MCS5736370.1"/>
    </source>
</evidence>
<reference evidence="1" key="1">
    <citation type="submission" date="2022-08" db="EMBL/GenBank/DDBJ databases">
        <authorList>
            <person name="Deng Y."/>
            <person name="Han X.-F."/>
            <person name="Zhang Y.-Q."/>
        </authorList>
    </citation>
    <scope>NUCLEOTIDE SEQUENCE</scope>
    <source>
        <strain evidence="1">CPCC 203386</strain>
    </source>
</reference>
<gene>
    <name evidence="1" type="ORF">N1032_21780</name>
</gene>
<dbReference type="Proteomes" id="UP001165586">
    <property type="component" value="Unassembled WGS sequence"/>
</dbReference>
<keyword evidence="2" id="KW-1185">Reference proteome</keyword>
<sequence length="232" mass="25472">MFIQPNTISVVSISQDPFVNSASHDMELKFDADNSAYYFEALGIMNADGVLDISQATSIYGVEFKYESNVVILTNDFKTSLIPEPLIATLKRPLNIADFEDENQEVFVIDAIQDSGNLDVQSVNLTQGKMTLASLSNINGYIASVQNARIKFVNYAVEDKATGKFSGIGSLPTYQAGNFGIQIPKLSLFNNVKVRGNVNGNNEIINVSTDKYFIPVKATCVDIQDKTTLFLD</sequence>
<evidence type="ECO:0000313" key="2">
    <source>
        <dbReference type="Proteomes" id="UP001165586"/>
    </source>
</evidence>
<name>A0ABT2H8V0_9MICO</name>
<dbReference type="RefSeq" id="WP_259542267.1">
    <property type="nucleotide sequence ID" value="NZ_JANLCJ010000018.1"/>
</dbReference>
<comment type="caution">
    <text evidence="1">The sequence shown here is derived from an EMBL/GenBank/DDBJ whole genome shotgun (WGS) entry which is preliminary data.</text>
</comment>